<sequence>MSSNTLPPPVDLTDLIEDLGSQKSVISSLIEQFNIDCPRYVRTLNEAICQKDGAKIEKTAHSMKSLLGIFQALQAYALAEEVEQRGRENKFEGIDALAVELNQEVERVQTYLARF</sequence>
<feature type="domain" description="HPt" evidence="2">
    <location>
        <begin position="22"/>
        <end position="111"/>
    </location>
</feature>
<keyword evidence="1" id="KW-0597">Phosphoprotein</keyword>
<evidence type="ECO:0000256" key="1">
    <source>
        <dbReference type="PROSITE-ProRule" id="PRU00110"/>
    </source>
</evidence>
<dbReference type="Proteomes" id="UP000035068">
    <property type="component" value="Unassembled WGS sequence"/>
</dbReference>
<dbReference type="RefSeq" id="WP_040095393.1">
    <property type="nucleotide sequence ID" value="NZ_JWJD01000001.1"/>
</dbReference>
<dbReference type="EMBL" id="JWJD01000001">
    <property type="protein sequence ID" value="KIH77415.1"/>
    <property type="molecule type" value="Genomic_DNA"/>
</dbReference>
<dbReference type="GO" id="GO:0000160">
    <property type="term" value="P:phosphorelay signal transduction system"/>
    <property type="evidence" value="ECO:0007669"/>
    <property type="project" value="InterPro"/>
</dbReference>
<dbReference type="Pfam" id="PF01627">
    <property type="entry name" value="Hpt"/>
    <property type="match status" value="1"/>
</dbReference>
<evidence type="ECO:0000313" key="3">
    <source>
        <dbReference type="EMBL" id="KIH77415.1"/>
    </source>
</evidence>
<dbReference type="AlphaFoldDB" id="A0A0C2HRC3"/>
<reference evidence="3 4" key="1">
    <citation type="submission" date="2014-12" db="EMBL/GenBank/DDBJ databases">
        <title>Genomes of Geoalkalibacter ferrihydriticus and Geoalkalibacter subterraneus, two haloalkaliphilic metal-reducing members of the Geobacteraceae.</title>
        <authorList>
            <person name="Badalamenti J.P."/>
            <person name="Torres C.I."/>
            <person name="Krajmalnik-Brown R."/>
            <person name="Bond D.R."/>
        </authorList>
    </citation>
    <scope>NUCLEOTIDE SEQUENCE [LARGE SCALE GENOMIC DNA]</scope>
    <source>
        <strain evidence="3 4">DSM 17813</strain>
    </source>
</reference>
<accession>A0A0C2HRC3</accession>
<dbReference type="Gene3D" id="1.20.120.160">
    <property type="entry name" value="HPT domain"/>
    <property type="match status" value="1"/>
</dbReference>
<dbReference type="SUPFAM" id="SSF47226">
    <property type="entry name" value="Histidine-containing phosphotransfer domain, HPT domain"/>
    <property type="match status" value="1"/>
</dbReference>
<proteinExistence type="predicted"/>
<comment type="caution">
    <text evidence="3">The sequence shown here is derived from an EMBL/GenBank/DDBJ whole genome shotgun (WGS) entry which is preliminary data.</text>
</comment>
<evidence type="ECO:0000313" key="4">
    <source>
        <dbReference type="Proteomes" id="UP000035068"/>
    </source>
</evidence>
<name>A0A0C2HRC3_9BACT</name>
<feature type="modified residue" description="Phosphohistidine" evidence="1">
    <location>
        <position position="61"/>
    </location>
</feature>
<dbReference type="GO" id="GO:0004672">
    <property type="term" value="F:protein kinase activity"/>
    <property type="evidence" value="ECO:0007669"/>
    <property type="project" value="UniProtKB-ARBA"/>
</dbReference>
<dbReference type="InterPro" id="IPR008207">
    <property type="entry name" value="Sig_transdc_His_kin_Hpt_dom"/>
</dbReference>
<gene>
    <name evidence="3" type="ORF">GFER_01370</name>
</gene>
<organism evidence="3 4">
    <name type="scientific">Geoalkalibacter ferrihydriticus DSM 17813</name>
    <dbReference type="NCBI Taxonomy" id="1121915"/>
    <lineage>
        <taxon>Bacteria</taxon>
        <taxon>Pseudomonadati</taxon>
        <taxon>Thermodesulfobacteriota</taxon>
        <taxon>Desulfuromonadia</taxon>
        <taxon>Desulfuromonadales</taxon>
        <taxon>Geoalkalibacteraceae</taxon>
        <taxon>Geoalkalibacter</taxon>
    </lineage>
</organism>
<dbReference type="InterPro" id="IPR036641">
    <property type="entry name" value="HPT_dom_sf"/>
</dbReference>
<dbReference type="PROSITE" id="PS50894">
    <property type="entry name" value="HPT"/>
    <property type="match status" value="1"/>
</dbReference>
<protein>
    <recommendedName>
        <fullName evidence="2">HPt domain-containing protein</fullName>
    </recommendedName>
</protein>
<evidence type="ECO:0000259" key="2">
    <source>
        <dbReference type="PROSITE" id="PS50894"/>
    </source>
</evidence>
<keyword evidence="4" id="KW-1185">Reference proteome</keyword>